<dbReference type="GO" id="GO:0016746">
    <property type="term" value="F:acyltransferase activity"/>
    <property type="evidence" value="ECO:0007669"/>
    <property type="project" value="UniProtKB-KW"/>
</dbReference>
<dbReference type="PANTHER" id="PTHR37323">
    <property type="entry name" value="GCN5-RELATED N-ACETYLTRANSFERASE"/>
    <property type="match status" value="1"/>
</dbReference>
<dbReference type="SUPFAM" id="SSF55729">
    <property type="entry name" value="Acyl-CoA N-acyltransferases (Nat)"/>
    <property type="match status" value="1"/>
</dbReference>
<dbReference type="Pfam" id="PF13444">
    <property type="entry name" value="Acetyltransf_5"/>
    <property type="match status" value="1"/>
</dbReference>
<gene>
    <name evidence="6" type="ORF">MGWOODY_Tha708</name>
</gene>
<keyword evidence="4" id="KW-0443">Lipid metabolism</keyword>
<keyword evidence="5" id="KW-0012">Acyltransferase</keyword>
<reference evidence="6" key="1">
    <citation type="submission" date="2015-10" db="EMBL/GenBank/DDBJ databases">
        <authorList>
            <person name="Gilbert D.G."/>
        </authorList>
    </citation>
    <scope>NUCLEOTIDE SEQUENCE</scope>
</reference>
<protein>
    <submittedName>
        <fullName evidence="6">Hemolysin</fullName>
    </submittedName>
</protein>
<dbReference type="PANTHER" id="PTHR37323:SF1">
    <property type="entry name" value="L-ORNITHINE N(ALPHA)-ACYLTRANSFERASE"/>
    <property type="match status" value="1"/>
</dbReference>
<keyword evidence="2" id="KW-0444">Lipid biosynthesis</keyword>
<evidence type="ECO:0000313" key="6">
    <source>
        <dbReference type="EMBL" id="CUS41149.1"/>
    </source>
</evidence>
<dbReference type="AlphaFoldDB" id="A0A160TE64"/>
<dbReference type="Gene3D" id="3.40.630.30">
    <property type="match status" value="1"/>
</dbReference>
<dbReference type="GO" id="GO:0006629">
    <property type="term" value="P:lipid metabolic process"/>
    <property type="evidence" value="ECO:0007669"/>
    <property type="project" value="UniProtKB-KW"/>
</dbReference>
<dbReference type="InterPro" id="IPR016181">
    <property type="entry name" value="Acyl_CoA_acyltransferase"/>
</dbReference>
<organism evidence="6">
    <name type="scientific">hydrothermal vent metagenome</name>
    <dbReference type="NCBI Taxonomy" id="652676"/>
    <lineage>
        <taxon>unclassified sequences</taxon>
        <taxon>metagenomes</taxon>
        <taxon>ecological metagenomes</taxon>
    </lineage>
</organism>
<evidence type="ECO:0000256" key="1">
    <source>
        <dbReference type="ARBA" id="ARBA00005189"/>
    </source>
</evidence>
<evidence type="ECO:0000256" key="5">
    <source>
        <dbReference type="ARBA" id="ARBA00023315"/>
    </source>
</evidence>
<proteinExistence type="predicted"/>
<name>A0A160TE64_9ZZZZ</name>
<evidence type="ECO:0000256" key="4">
    <source>
        <dbReference type="ARBA" id="ARBA00023098"/>
    </source>
</evidence>
<dbReference type="EMBL" id="CZQC01000036">
    <property type="protein sequence ID" value="CUS41149.1"/>
    <property type="molecule type" value="Genomic_DNA"/>
</dbReference>
<evidence type="ECO:0000256" key="3">
    <source>
        <dbReference type="ARBA" id="ARBA00022679"/>
    </source>
</evidence>
<accession>A0A160TE64</accession>
<dbReference type="InterPro" id="IPR052351">
    <property type="entry name" value="Ornithine_N-alpha-AT"/>
</dbReference>
<keyword evidence="3" id="KW-0808">Transferase</keyword>
<sequence>MQQAIAPLRTEIAEASLVARITDDPQEIQQALELRFRVFAEDMGADVEGAHLGIDKDRFDDLCMHLVIKDVNNDRVVGYSRILTNELAEKAGGFYSSTEFDLSNIVRDGRTFMEIGRTCVDPDFRSGSAIGMLWAFIAQYLDDQNIDYLMGCCSIPLSDGYARAVAVVNHLREHHYTTPDLRVTPKVRMPTIDVDMDGKHLVPSLLRAYLRLGVKVCGEPYLDKDFNVADALILLHRTELDHRYLRRILKS</sequence>
<evidence type="ECO:0000256" key="2">
    <source>
        <dbReference type="ARBA" id="ARBA00022516"/>
    </source>
</evidence>
<comment type="pathway">
    <text evidence="1">Lipid metabolism.</text>
</comment>